<protein>
    <submittedName>
        <fullName evidence="2">Uncharacterized protein</fullName>
    </submittedName>
</protein>
<feature type="transmembrane region" description="Helical" evidence="1">
    <location>
        <begin position="67"/>
        <end position="89"/>
    </location>
</feature>
<comment type="caution">
    <text evidence="2">The sequence shown here is derived from an EMBL/GenBank/DDBJ whole genome shotgun (WGS) entry which is preliminary data.</text>
</comment>
<evidence type="ECO:0000313" key="3">
    <source>
        <dbReference type="Proteomes" id="UP000598146"/>
    </source>
</evidence>
<name>A0A931CIP4_9ACTN</name>
<dbReference type="Proteomes" id="UP000598146">
    <property type="component" value="Unassembled WGS sequence"/>
</dbReference>
<keyword evidence="1" id="KW-0812">Transmembrane</keyword>
<dbReference type="InterPro" id="IPR045713">
    <property type="entry name" value="DUF6069"/>
</dbReference>
<evidence type="ECO:0000256" key="1">
    <source>
        <dbReference type="SAM" id="Phobius"/>
    </source>
</evidence>
<keyword evidence="1" id="KW-0472">Membrane</keyword>
<keyword evidence="1" id="KW-1133">Transmembrane helix</keyword>
<proteinExistence type="predicted"/>
<reference evidence="2" key="1">
    <citation type="submission" date="2020-11" db="EMBL/GenBank/DDBJ databases">
        <title>Isolation and identification of active actinomycetes.</title>
        <authorList>
            <person name="Sun X."/>
        </authorList>
    </citation>
    <scope>NUCLEOTIDE SEQUENCE</scope>
    <source>
        <strain evidence="2">NEAU-A11</strain>
    </source>
</reference>
<dbReference type="RefSeq" id="WP_196418921.1">
    <property type="nucleotide sequence ID" value="NZ_JADQTO010000025.1"/>
</dbReference>
<gene>
    <name evidence="2" type="ORF">I4J89_37435</name>
</gene>
<keyword evidence="3" id="KW-1185">Reference proteome</keyword>
<evidence type="ECO:0000313" key="2">
    <source>
        <dbReference type="EMBL" id="MBG0567146.1"/>
    </source>
</evidence>
<sequence length="165" mass="16763">MTGMNPPLDPTPRPVVNAGKLWAGGAATAAVAALIAIVGILLGRGLFDIDVLAPKGQGTWGDASTGWYALGAAVAALLATGLAHVLIVTTPRPMRFFGWVIGLSTVAAMLAPFVTDASLAARIYTAGLNMVLGIAIGSLVAGVARSATMLVSARPAPRPYPRQYG</sequence>
<feature type="transmembrane region" description="Helical" evidence="1">
    <location>
        <begin position="96"/>
        <end position="115"/>
    </location>
</feature>
<dbReference type="EMBL" id="JADQTO010000025">
    <property type="protein sequence ID" value="MBG0567146.1"/>
    <property type="molecule type" value="Genomic_DNA"/>
</dbReference>
<dbReference type="Pfam" id="PF19545">
    <property type="entry name" value="DUF6069"/>
    <property type="match status" value="1"/>
</dbReference>
<organism evidence="2 3">
    <name type="scientific">Actinoplanes aureus</name>
    <dbReference type="NCBI Taxonomy" id="2792083"/>
    <lineage>
        <taxon>Bacteria</taxon>
        <taxon>Bacillati</taxon>
        <taxon>Actinomycetota</taxon>
        <taxon>Actinomycetes</taxon>
        <taxon>Micromonosporales</taxon>
        <taxon>Micromonosporaceae</taxon>
        <taxon>Actinoplanes</taxon>
    </lineage>
</organism>
<feature type="transmembrane region" description="Helical" evidence="1">
    <location>
        <begin position="21"/>
        <end position="47"/>
    </location>
</feature>
<feature type="transmembrane region" description="Helical" evidence="1">
    <location>
        <begin position="121"/>
        <end position="144"/>
    </location>
</feature>
<dbReference type="AlphaFoldDB" id="A0A931CIP4"/>
<accession>A0A931CIP4</accession>